<dbReference type="Pfam" id="PF21807">
    <property type="entry name" value="PfEMP1_CIDRalpha1_dom"/>
    <property type="match status" value="1"/>
</dbReference>
<reference evidence="7 8" key="2">
    <citation type="submission" date="2013-02" db="EMBL/GenBank/DDBJ databases">
        <title>The Genome Sequence of Plasmodium falciparum MaliPS096_E11.</title>
        <authorList>
            <consortium name="The Broad Institute Genome Sequencing Platform"/>
            <consortium name="The Broad Institute Genome Sequencing Center for Infectious Disease"/>
            <person name="Neafsey D."/>
            <person name="Cheeseman I."/>
            <person name="Volkman S."/>
            <person name="Adams J."/>
            <person name="Walker B."/>
            <person name="Young S.K."/>
            <person name="Zeng Q."/>
            <person name="Gargeya S."/>
            <person name="Fitzgerald M."/>
            <person name="Haas B."/>
            <person name="Abouelleil A."/>
            <person name="Alvarado L."/>
            <person name="Arachchi H.M."/>
            <person name="Berlin A.M."/>
            <person name="Chapman S.B."/>
            <person name="Dewar J."/>
            <person name="Goldberg J."/>
            <person name="Griggs A."/>
            <person name="Gujja S."/>
            <person name="Hansen M."/>
            <person name="Howarth C."/>
            <person name="Imamovic A."/>
            <person name="Larimer J."/>
            <person name="McCowan C."/>
            <person name="Murphy C."/>
            <person name="Neiman D."/>
            <person name="Pearson M."/>
            <person name="Priest M."/>
            <person name="Roberts A."/>
            <person name="Saif S."/>
            <person name="Shea T."/>
            <person name="Sisk P."/>
            <person name="Sykes S."/>
            <person name="Wortman J."/>
            <person name="Nusbaum C."/>
            <person name="Birren B."/>
        </authorList>
    </citation>
    <scope>NUCLEOTIDE SEQUENCE [LARGE SCALE GENOMIC DNA]</scope>
    <source>
        <strain evidence="7 8">MaliPS096_E11</strain>
    </source>
</reference>
<feature type="domain" description="Duffy-binding-like" evidence="2">
    <location>
        <begin position="566"/>
        <end position="711"/>
    </location>
</feature>
<evidence type="ECO:0000259" key="3">
    <source>
        <dbReference type="Pfam" id="PF05424"/>
    </source>
</evidence>
<accession>A0A024WHW5</accession>
<feature type="compositionally biased region" description="Acidic residues" evidence="1">
    <location>
        <begin position="718"/>
        <end position="727"/>
    </location>
</feature>
<organism evidence="7 8">
    <name type="scientific">Plasmodium falciparum MaliPS096_E11</name>
    <dbReference type="NCBI Taxonomy" id="1036727"/>
    <lineage>
        <taxon>Eukaryota</taxon>
        <taxon>Sar</taxon>
        <taxon>Alveolata</taxon>
        <taxon>Apicomplexa</taxon>
        <taxon>Aconoidasida</taxon>
        <taxon>Haemosporida</taxon>
        <taxon>Plasmodiidae</taxon>
        <taxon>Plasmodium</taxon>
        <taxon>Plasmodium (Laverania)</taxon>
    </lineage>
</organism>
<evidence type="ECO:0008006" key="9">
    <source>
        <dbReference type="Google" id="ProtNLM"/>
    </source>
</evidence>
<evidence type="ECO:0000259" key="2">
    <source>
        <dbReference type="Pfam" id="PF03011"/>
    </source>
</evidence>
<feature type="domain" description="Duffy-binding-like" evidence="6">
    <location>
        <begin position="1424"/>
        <end position="1543"/>
    </location>
</feature>
<dbReference type="Gene3D" id="1.20.1310.20">
    <property type="entry name" value="Duffy-antigen binding domain"/>
    <property type="match status" value="5"/>
</dbReference>
<feature type="domain" description="Duffy-antigen binding" evidence="3">
    <location>
        <begin position="841"/>
        <end position="1007"/>
    </location>
</feature>
<dbReference type="InterPro" id="IPR054595">
    <property type="entry name" value="DBL_C"/>
</dbReference>
<dbReference type="Gene3D" id="1.20.58.830">
    <property type="match status" value="5"/>
</dbReference>
<dbReference type="Proteomes" id="UP000030699">
    <property type="component" value="Unassembled WGS sequence"/>
</dbReference>
<reference evidence="7 8" key="1">
    <citation type="submission" date="2013-02" db="EMBL/GenBank/DDBJ databases">
        <title>The Genome Annotation of Plasmodium falciparum MaliPS096_E11.</title>
        <authorList>
            <consortium name="The Broad Institute Genome Sequencing Platform"/>
            <consortium name="The Broad Institute Genome Sequencing Center for Infectious Disease"/>
            <person name="Neafsey D."/>
            <person name="Hoffman S."/>
            <person name="Volkman S."/>
            <person name="Rosenthal P."/>
            <person name="Walker B."/>
            <person name="Young S.K."/>
            <person name="Zeng Q."/>
            <person name="Gargeya S."/>
            <person name="Fitzgerald M."/>
            <person name="Haas B."/>
            <person name="Abouelleil A."/>
            <person name="Allen A.W."/>
            <person name="Alvarado L."/>
            <person name="Arachchi H.M."/>
            <person name="Berlin A.M."/>
            <person name="Chapman S.B."/>
            <person name="Gainer-Dewar J."/>
            <person name="Goldberg J."/>
            <person name="Griggs A."/>
            <person name="Gujja S."/>
            <person name="Hansen M."/>
            <person name="Howarth C."/>
            <person name="Imamovic A."/>
            <person name="Ireland A."/>
            <person name="Larimer J."/>
            <person name="McCowan C."/>
            <person name="Murphy C."/>
            <person name="Pearson M."/>
            <person name="Poon T.W."/>
            <person name="Priest M."/>
            <person name="Roberts A."/>
            <person name="Saif S."/>
            <person name="Shea T."/>
            <person name="Sisk P."/>
            <person name="Sykes S."/>
            <person name="Wortman J."/>
            <person name="Nusbaum C."/>
            <person name="Birren B."/>
        </authorList>
    </citation>
    <scope>NUCLEOTIDE SEQUENCE [LARGE SCALE GENOMIC DNA]</scope>
    <source>
        <strain evidence="7 8">MaliPS096_E11</strain>
    </source>
</reference>
<dbReference type="EMBL" id="KI925737">
    <property type="protein sequence ID" value="ETW46121.1"/>
    <property type="molecule type" value="Genomic_DNA"/>
</dbReference>
<feature type="compositionally biased region" description="Low complexity" evidence="1">
    <location>
        <begin position="1536"/>
        <end position="1552"/>
    </location>
</feature>
<feature type="non-terminal residue" evidence="7">
    <location>
        <position position="2360"/>
    </location>
</feature>
<dbReference type="InterPro" id="IPR029210">
    <property type="entry name" value="PfEMP1_NTS"/>
</dbReference>
<dbReference type="InterPro" id="IPR042202">
    <property type="entry name" value="Duffy-ag-bd_sf"/>
</dbReference>
<dbReference type="FunFam" id="1.20.58.830:FF:000006">
    <property type="entry name" value="Erythrocyte membrane protein 1, PfEMP1"/>
    <property type="match status" value="1"/>
</dbReference>
<dbReference type="InterPro" id="IPR008602">
    <property type="entry name" value="Duffy-antigen-binding"/>
</dbReference>
<feature type="domain" description="Duffy-antigen binding" evidence="3">
    <location>
        <begin position="1232"/>
        <end position="1399"/>
    </location>
</feature>
<dbReference type="SUPFAM" id="SSF140924">
    <property type="entry name" value="Duffy binding domain-like"/>
    <property type="match status" value="6"/>
</dbReference>
<dbReference type="OrthoDB" id="379071at2759"/>
<dbReference type="FunFam" id="1.20.58.830:FF:000017">
    <property type="entry name" value="Erythrocyte membrane protein 1, PfEMP1"/>
    <property type="match status" value="1"/>
</dbReference>
<evidence type="ECO:0000313" key="7">
    <source>
        <dbReference type="EMBL" id="ETW46121.1"/>
    </source>
</evidence>
<feature type="domain" description="Duffy-antigen binding" evidence="3">
    <location>
        <begin position="107"/>
        <end position="288"/>
    </location>
</feature>
<name>A0A024WHW5_PLAFA</name>
<dbReference type="Pfam" id="PF15447">
    <property type="entry name" value="NTS"/>
    <property type="match status" value="1"/>
</dbReference>
<feature type="domain" description="Duffy-binding-like" evidence="6">
    <location>
        <begin position="292"/>
        <end position="441"/>
    </location>
</feature>
<feature type="domain" description="Plasmodium falciparum erythrocyte membrane protein-1 N-terminal segment" evidence="4">
    <location>
        <begin position="11"/>
        <end position="44"/>
    </location>
</feature>
<dbReference type="InterPro" id="IPR049158">
    <property type="entry name" value="PfEMP1_CIDRalpha1_dom"/>
</dbReference>
<evidence type="ECO:0000259" key="5">
    <source>
        <dbReference type="Pfam" id="PF21807"/>
    </source>
</evidence>
<dbReference type="GO" id="GO:0046789">
    <property type="term" value="F:host cell surface receptor binding"/>
    <property type="evidence" value="ECO:0007669"/>
    <property type="project" value="InterPro"/>
</dbReference>
<feature type="compositionally biased region" description="Basic and acidic residues" evidence="1">
    <location>
        <begin position="728"/>
        <end position="742"/>
    </location>
</feature>
<evidence type="ECO:0000259" key="6">
    <source>
        <dbReference type="Pfam" id="PF22672"/>
    </source>
</evidence>
<dbReference type="Pfam" id="PF22672">
    <property type="entry name" value="DBL_C"/>
    <property type="match status" value="3"/>
</dbReference>
<dbReference type="InterPro" id="IPR004258">
    <property type="entry name" value="DBL"/>
</dbReference>
<dbReference type="Gene3D" id="1.20.58.1930">
    <property type="match status" value="1"/>
</dbReference>
<gene>
    <name evidence="7" type="ORF">PFMALIP_05818</name>
</gene>
<feature type="region of interest" description="Disordered" evidence="1">
    <location>
        <begin position="1536"/>
        <end position="1559"/>
    </location>
</feature>
<dbReference type="GO" id="GO:0016020">
    <property type="term" value="C:membrane"/>
    <property type="evidence" value="ECO:0007669"/>
    <property type="project" value="InterPro"/>
</dbReference>
<feature type="domain" description="Duffy-antigen binding" evidence="3">
    <location>
        <begin position="2059"/>
        <end position="2211"/>
    </location>
</feature>
<feature type="domain" description="PfEMP1 CIDRalpha1" evidence="5">
    <location>
        <begin position="498"/>
        <end position="554"/>
    </location>
</feature>
<dbReference type="FunFam" id="1.20.58.830:FF:000003">
    <property type="entry name" value="Erythrocyte membrane protein 1, PfEMP1"/>
    <property type="match status" value="1"/>
</dbReference>
<feature type="domain" description="Duffy-binding-like" evidence="6">
    <location>
        <begin position="1857"/>
        <end position="1980"/>
    </location>
</feature>
<dbReference type="FunFam" id="1.20.1310.20:FF:000003">
    <property type="entry name" value="Erythrocyte membrane protein 1, PfEMP1"/>
    <property type="match status" value="1"/>
</dbReference>
<evidence type="ECO:0000259" key="4">
    <source>
        <dbReference type="Pfam" id="PF15447"/>
    </source>
</evidence>
<feature type="domain" description="Duffy-antigen binding" evidence="3">
    <location>
        <begin position="1672"/>
        <end position="1853"/>
    </location>
</feature>
<dbReference type="Pfam" id="PF03011">
    <property type="entry name" value="PFEMP"/>
    <property type="match status" value="1"/>
</dbReference>
<evidence type="ECO:0000256" key="1">
    <source>
        <dbReference type="SAM" id="MobiDB-lite"/>
    </source>
</evidence>
<proteinExistence type="predicted"/>
<feature type="compositionally biased region" description="Basic and acidic residues" evidence="1">
    <location>
        <begin position="704"/>
        <end position="717"/>
    </location>
</feature>
<evidence type="ECO:0000313" key="8">
    <source>
        <dbReference type="Proteomes" id="UP000030699"/>
    </source>
</evidence>
<dbReference type="FunFam" id="1.20.58.830:FF:000021">
    <property type="entry name" value="Erythrocyte membrane protein 1, PfEMP1"/>
    <property type="match status" value="1"/>
</dbReference>
<sequence>MAPGSGGGEEDAKHVLDEFGQQVQGIVHTEALKYNNELHGFLSKVVFSDRSIVTNHDPCKLNYEFDTNVTSGKSHPCYGRQGVRFSDTNGAECYRTRIKGSKDNTIGACAPFRKLHMCDRNLEEIYPEKIATAHNLLVDVLLAAKHEGEMITKNLKEYDATNYASRICTELARSFADIGDIIRGKDLFLGHQQRKKYLEARLEAMFDNIKKNNEDKLGHLSIEEVREYWWDANRLEVWKAITCHAGQSAQYFRHTCGTGKHRTATNHDCQCANTDVPTYFDYVPQYLRWFEEWAEDFCRKKKKKLPNVKTNCRGPNGTEKYCSGNAHDCTETIYRIGKFVMGNGCTKCSVWCRLYEKWIDNQKQEFIKQKKKYANELSGNNRQKISTPSNKDYKEYEEHFYEIFKTKYKDVDAFLKLLNKENECKGISEVKEEIDFTKNVEDDKNKNDEGTFYHSEYCKPCPDCGVKLQGGTYKKREQYDPECSKESTYNPPGHINKTNIKVLFSGEERGDITEKLKDFCETKGITYPEDEEWQCYYESANNNMCKMTNAVANDKNHAKIMSFNEFFNFWVGHVLNDSIDWRTQLTKCLSENKLKKCEKGCKRNCECFKKWIDKKEKEWIKVKQQFNEQKDLPCGLSHYNLLETTLEDDFLDDITKAYGDAEAIQGIKNMLAKKKKQEEDDNVAQKETIIDILLKHEKEEADECIKTHEDDEKCRDDQDSEDEEDETPPERDNPCAKPNHDNTKHRAIAHNVAYHIQKDAHAEASKRSLSLLKADALEGKYLGSGKEHKLKNICSITEDHSNATYNVSKGPCGGKDNKEEMFNIKEGWKNGEFVNKTHTDTYMPPRRQHFCTSNLEHLNRNSKGLTGANASDSLLGDVLLSAKSEAKFIIGKYKKNPDYNDDATICRALRYSFADLGDIIKGTDLWDEDNGEKTTQQKLEEIFDNMYNKNPDIKEKYNKIEHQKHLHLREDWWEANRHQVWRAMQCIYSGGKCSGMPVDDYIPQRLRWMTEWAEWYCKMQKEAYNELKGKCSTCTRGTCTGDSGDKNCDQCKAACEAYRDKIKKWNEQWNAISAKYIFLYLQAQTDARNVRRSVSTGYEKDQHFLKFFKEIRKENYGKKTYETAEGYVHQEVPHMECQVQKQFCKKKHGVTQPTGEDNTDKEYTFKQPPAAYESACGCEGRNKPVSEEKDACDTVKELLNGKENDENIDSCKKKKDKLWNCSDSSFDEHNRGACMPPRRISLCLHYLEHELKGEKTKKDLKEAFIKTAAAETFLLWKKYKEDKEKVSGATTELDAQLEDGKIPEDFKRQMFYTFGDYRDLCLDTDISASNEPVKTVKDNIKNVFNTNNGLVKGNDKEKREKFWKDHKDAIWKGMVCALEKASGDNVKLTNNPSYKYNNVKFSGSNPPTLETFAQTPQFLRWFIEWGDDFCKKRKEQVEKLRSECDGYECNISAEDTKTKCEKACKAYQAFIEQWKTQYEKQNSKFMTDKHKYNDDPDLDGATYAYEYLSKKLKKIFHNGSTTEKCDYTCMENASTQTQTSASNNQQENTSTQKDLPEAFDYPPKEIGDRCTCPKLPEPKYCVDKTAYDIRKESGKNSDSNLKGNGNKYNGNCNEVTKDKYQEQNGGKCKFKEVSWSSIGLTNNECESIGKERFKIEEVWDCNGKTLDGNNKLCIPPRRKYMCLKKLQDMSVKEIRDSKTLLKKIQEAAKSEGDDIIRNLLPKYPCNEDVICKAMKYSFADLGDIIRGRDIYKGDNKKIEDNLKKVFTNIYNNNKEKLSNYNDNGDNNYTKLREAWWDANRKAIWNAMTCSAPEQAKIYITETGGYISPLTWTKNKCGHNDDPPDYDYIPQPFRWLSEWSETYCLAQKDLLETMKNCKNCKKKTNNGPCEQDIHGACVNCKKKCEKYKKFVENWKKQFEIQDKAYKEIYTEATRNGGNSKGIDENTKNFVKKLQEKCQKDEKNSVDTADKYLESGSVCRRFKFGNNDPSDLNYAFHTEPPSHKEYCECAEEFDPLDECPVDNNVCKKYGIGSCPKKKFNNELQGWTNLFVRRNTKKHEDVIVPYRRIHLCLRNLTRNLSRIKNEKEFKEQILISSASEAKLLSEQYSTARDKAFEAIKYSFADYADIVKGTDMLDNINNLHAKLNEIFGKNDPRNVSDNRKNWWEKNKEKIWNVMMCHYNGSDKKKDRCPSHDDIDKKDQFLRWFQEWTENFCNKRNELYENMVTTCKSVECNTSNGSVDITQCIEACEKYKNYVSSKKNEYEIQKYIYDAQFKKNIGNDKDAPYYLKEKCKDNKCNCLHEKFNSEDNWKKPYETLEDTLKGKCMCKPPPPASNNTTDILEKTIPFGVALALGSIAFLFLK</sequence>
<feature type="region of interest" description="Disordered" evidence="1">
    <location>
        <begin position="704"/>
        <end position="742"/>
    </location>
</feature>
<protein>
    <recommendedName>
        <fullName evidence="9">Erythrocyte membrane protein 1</fullName>
    </recommendedName>
</protein>
<dbReference type="Pfam" id="PF05424">
    <property type="entry name" value="Duffy_binding"/>
    <property type="match status" value="5"/>
</dbReference>